<keyword evidence="3" id="KW-1185">Reference proteome</keyword>
<reference evidence="2 3" key="1">
    <citation type="submission" date="2020-01" db="EMBL/GenBank/DDBJ databases">
        <authorList>
            <consortium name="DOE Joint Genome Institute"/>
            <person name="Haridas S."/>
            <person name="Albert R."/>
            <person name="Binder M."/>
            <person name="Bloem J."/>
            <person name="Labutti K."/>
            <person name="Salamov A."/>
            <person name="Andreopoulos B."/>
            <person name="Baker S.E."/>
            <person name="Barry K."/>
            <person name="Bills G."/>
            <person name="Bluhm B.H."/>
            <person name="Cannon C."/>
            <person name="Castanera R."/>
            <person name="Culley D.E."/>
            <person name="Daum C."/>
            <person name="Ezra D."/>
            <person name="Gonzalez J.B."/>
            <person name="Henrissat B."/>
            <person name="Kuo A."/>
            <person name="Liang C."/>
            <person name="Lipzen A."/>
            <person name="Lutzoni F."/>
            <person name="Magnuson J."/>
            <person name="Mondo S."/>
            <person name="Nolan M."/>
            <person name="Ohm R."/>
            <person name="Pangilinan J."/>
            <person name="Park H.-J.H."/>
            <person name="Ramirez L."/>
            <person name="Alfaro M."/>
            <person name="Sun H."/>
            <person name="Tritt A."/>
            <person name="Yoshinaga Y."/>
            <person name="Zwiers L.-H.L."/>
            <person name="Turgeon B.G."/>
            <person name="Goodwin S.B."/>
            <person name="Spatafora J.W."/>
            <person name="Crous P.W."/>
            <person name="Grigoriev I.V."/>
        </authorList>
    </citation>
    <scope>NUCLEOTIDE SEQUENCE [LARGE SCALE GENOMIC DNA]</scope>
    <source>
        <strain evidence="2 3">CBS 611.86</strain>
    </source>
</reference>
<feature type="region of interest" description="Disordered" evidence="1">
    <location>
        <begin position="826"/>
        <end position="847"/>
    </location>
</feature>
<dbReference type="OrthoDB" id="3791173at2759"/>
<evidence type="ECO:0000256" key="1">
    <source>
        <dbReference type="SAM" id="MobiDB-lite"/>
    </source>
</evidence>
<dbReference type="Proteomes" id="UP000481861">
    <property type="component" value="Unassembled WGS sequence"/>
</dbReference>
<proteinExistence type="predicted"/>
<evidence type="ECO:0000313" key="3">
    <source>
        <dbReference type="Proteomes" id="UP000481861"/>
    </source>
</evidence>
<accession>A0A7C8HYM2</accession>
<name>A0A7C8HYM2_9PLEO</name>
<organism evidence="2 3">
    <name type="scientific">Massariosphaeria phaeospora</name>
    <dbReference type="NCBI Taxonomy" id="100035"/>
    <lineage>
        <taxon>Eukaryota</taxon>
        <taxon>Fungi</taxon>
        <taxon>Dikarya</taxon>
        <taxon>Ascomycota</taxon>
        <taxon>Pezizomycotina</taxon>
        <taxon>Dothideomycetes</taxon>
        <taxon>Pleosporomycetidae</taxon>
        <taxon>Pleosporales</taxon>
        <taxon>Pleosporales incertae sedis</taxon>
        <taxon>Massariosphaeria</taxon>
    </lineage>
</organism>
<evidence type="ECO:0000313" key="2">
    <source>
        <dbReference type="EMBL" id="KAF2865209.1"/>
    </source>
</evidence>
<feature type="region of interest" description="Disordered" evidence="1">
    <location>
        <begin position="877"/>
        <end position="897"/>
    </location>
</feature>
<dbReference type="EMBL" id="JAADJZ010000035">
    <property type="protein sequence ID" value="KAF2865209.1"/>
    <property type="molecule type" value="Genomic_DNA"/>
</dbReference>
<dbReference type="AlphaFoldDB" id="A0A7C8HYM2"/>
<gene>
    <name evidence="2" type="ORF">BDV95DRAFT_587093</name>
</gene>
<feature type="compositionally biased region" description="Basic and acidic residues" evidence="1">
    <location>
        <begin position="884"/>
        <end position="897"/>
    </location>
</feature>
<comment type="caution">
    <text evidence="2">The sequence shown here is derived from an EMBL/GenBank/DDBJ whole genome shotgun (WGS) entry which is preliminary data.</text>
</comment>
<protein>
    <submittedName>
        <fullName evidence="2">Uncharacterized protein</fullName>
    </submittedName>
</protein>
<sequence length="897" mass="101548">MFSLWWSFLSDRGENRLTGTVEMLRDSLRKRHDDQILPNLNPPTEDGRTASDIENMQFGVLEPFYQPSDPVLFVAGVPSSWPHDFLDKLTVRLDWQVLGSAKRERIPDSWKHLTDDEGVMKNIIPDELFTTAQSLTEEFANLRPKVTPFPPSSEEVLPLYHDHPVATNGTPDESKWRDRWNSCQPFFPLYFEWEVQYIHIPFEYWNAHDTSIDSREESKLRYTVDGAKFLAQAGEKHEGERTFSGRSLILPQPGFSLESKVLSLFSQVSEDHLEKLLDDSKRESLLKGLRYLPFLSAPLAGFTDHLLTRLHGTHVKPNNRSPNEKPIPIQGALDAAAKNPPNFTVRDLELIESESDLTPYSSSVQFDDMQYSVFKPVTHGQFRFTKLNIIDKFGQAIHAISPSITDHIVSTTPCTGEYFAPQVLFEDGDNGAVEPTDYNYIQIPPQINQHARLNASFVELREGSAAEGFYWQPTSEWDNPVWGWVVINYANYGLQFFLGDGTFYREVRAGGPRGTLASAEWLPFPPKPLSSDDPLSQDPHNRQLEKLIDKVHGSAVYLRAFIAMIDECTKTLMPAPPAYSEQLSSVVGRPLALVNTGWSLELAVERYTSQLIGDRNPEDLPRRLADQDSLFQNRDDPKLYKFPMKLGSREKAYDGLVGYFPVSPDREVGNALALDKLYTYYATPTSEDGDPVQAIKDDELPRLFPFYFDPVYSDSRDAKALDILRNKQPEVFGAIVDPFSPIHAYTSLLPIKELKLPPWVTQSAFTKMTTFFRIGPLLLQQDLPAPDDPKQVLVTEVAEAAKEPQLSIPVPASTLGNWNWLQPYHKDDALPGHPRPDASGGEASTSDATQIFHTRMRLDKVDQKARFEEGPYTAIEGYLQYQRPVEEKEKEAPAPTS</sequence>
<feature type="compositionally biased region" description="Basic and acidic residues" evidence="1">
    <location>
        <begin position="826"/>
        <end position="836"/>
    </location>
</feature>